<sequence>MISAVSIGILALTCFGGMGMILWACSFSGFEDFNAWYATSVGVFGMIGIILVVLMILYLKDYGAAKKLQQYK</sequence>
<evidence type="ECO:0000256" key="1">
    <source>
        <dbReference type="SAM" id="Phobius"/>
    </source>
</evidence>
<dbReference type="RefSeq" id="WP_249287454.1">
    <property type="nucleotide sequence ID" value="NZ_JACRWC010000108.1"/>
</dbReference>
<proteinExistence type="predicted"/>
<dbReference type="AlphaFoldDB" id="A0A923NC79"/>
<keyword evidence="3" id="KW-1185">Reference proteome</keyword>
<protein>
    <submittedName>
        <fullName evidence="2">Uncharacterized protein</fullName>
    </submittedName>
</protein>
<feature type="transmembrane region" description="Helical" evidence="1">
    <location>
        <begin position="7"/>
        <end position="30"/>
    </location>
</feature>
<reference evidence="2" key="1">
    <citation type="submission" date="2020-08" db="EMBL/GenBank/DDBJ databases">
        <authorList>
            <person name="Liu C."/>
            <person name="Sun Q."/>
        </authorList>
    </citation>
    <scope>NUCLEOTIDE SEQUENCE</scope>
    <source>
        <strain evidence="2">BX16</strain>
    </source>
</reference>
<evidence type="ECO:0000313" key="2">
    <source>
        <dbReference type="EMBL" id="MBC6000120.1"/>
    </source>
</evidence>
<evidence type="ECO:0000313" key="3">
    <source>
        <dbReference type="Proteomes" id="UP000644115"/>
    </source>
</evidence>
<accession>A0A923NC79</accession>
<keyword evidence="1" id="KW-0812">Transmembrane</keyword>
<name>A0A923NC79_9FIRM</name>
<dbReference type="EMBL" id="JACRWC010000108">
    <property type="protein sequence ID" value="MBC6000120.1"/>
    <property type="molecule type" value="Genomic_DNA"/>
</dbReference>
<keyword evidence="1" id="KW-1133">Transmembrane helix</keyword>
<dbReference type="Proteomes" id="UP000644115">
    <property type="component" value="Unassembled WGS sequence"/>
</dbReference>
<organism evidence="2 3">
    <name type="scientific">Lentihominibacter faecis</name>
    <dbReference type="NCBI Taxonomy" id="2764712"/>
    <lineage>
        <taxon>Bacteria</taxon>
        <taxon>Bacillati</taxon>
        <taxon>Bacillota</taxon>
        <taxon>Clostridia</taxon>
        <taxon>Peptostreptococcales</taxon>
        <taxon>Anaerovoracaceae</taxon>
        <taxon>Lentihominibacter</taxon>
    </lineage>
</organism>
<keyword evidence="1" id="KW-0472">Membrane</keyword>
<feature type="transmembrane region" description="Helical" evidence="1">
    <location>
        <begin position="36"/>
        <end position="59"/>
    </location>
</feature>
<gene>
    <name evidence="2" type="ORF">H8876_08920</name>
</gene>
<comment type="caution">
    <text evidence="2">The sequence shown here is derived from an EMBL/GenBank/DDBJ whole genome shotgun (WGS) entry which is preliminary data.</text>
</comment>